<keyword evidence="2" id="KW-0813">Transport</keyword>
<dbReference type="PIRSF" id="PIRSF002741">
    <property type="entry name" value="MppA"/>
    <property type="match status" value="1"/>
</dbReference>
<dbReference type="InterPro" id="IPR030678">
    <property type="entry name" value="Peptide/Ni-bd"/>
</dbReference>
<dbReference type="STRING" id="573413.Spirs_1154"/>
<dbReference type="GO" id="GO:0030288">
    <property type="term" value="C:outer membrane-bounded periplasmic space"/>
    <property type="evidence" value="ECO:0007669"/>
    <property type="project" value="UniProtKB-ARBA"/>
</dbReference>
<evidence type="ECO:0000259" key="5">
    <source>
        <dbReference type="Pfam" id="PF00496"/>
    </source>
</evidence>
<dbReference type="GO" id="GO:1904680">
    <property type="term" value="F:peptide transmembrane transporter activity"/>
    <property type="evidence" value="ECO:0007669"/>
    <property type="project" value="TreeGrafter"/>
</dbReference>
<dbReference type="AlphaFoldDB" id="E1R135"/>
<evidence type="ECO:0000256" key="1">
    <source>
        <dbReference type="ARBA" id="ARBA00005695"/>
    </source>
</evidence>
<evidence type="ECO:0000256" key="3">
    <source>
        <dbReference type="ARBA" id="ARBA00022729"/>
    </source>
</evidence>
<dbReference type="Pfam" id="PF00496">
    <property type="entry name" value="SBP_bac_5"/>
    <property type="match status" value="1"/>
</dbReference>
<dbReference type="OrthoDB" id="304884at2"/>
<comment type="similarity">
    <text evidence="1">Belongs to the bacterial solute-binding protein 5 family.</text>
</comment>
<proteinExistence type="inferred from homology"/>
<dbReference type="Gene3D" id="3.10.105.10">
    <property type="entry name" value="Dipeptide-binding Protein, Domain 3"/>
    <property type="match status" value="1"/>
</dbReference>
<dbReference type="PANTHER" id="PTHR30290">
    <property type="entry name" value="PERIPLASMIC BINDING COMPONENT OF ABC TRANSPORTER"/>
    <property type="match status" value="1"/>
</dbReference>
<feature type="chain" id="PRO_5003150505" evidence="4">
    <location>
        <begin position="26"/>
        <end position="515"/>
    </location>
</feature>
<evidence type="ECO:0000256" key="4">
    <source>
        <dbReference type="SAM" id="SignalP"/>
    </source>
</evidence>
<protein>
    <submittedName>
        <fullName evidence="6">Extracellular solute-binding protein family 5</fullName>
    </submittedName>
</protein>
<sequence>MKKMAWALSFCFLALSLFASGKQEAAQKVGPSEKVVAADQTLIIGTDAEPAGIDPHKSTSFSSVRVTRKIYETLVRTDAHMNIIPGLAESWEIPENTTYIFNLKHGVRFHNGREMTAGDVKYSFERIMNPENACIAKSYFKAVSDITVVDDYTVRLSLKEPYAPLLSYLTSVYTAVVPREVVEENGDLMQVACGTGPFMLEDWVPDNHITLKKNGAYHISGEPKLDSVVLMVMPDESSRLAALRTGAVQLTTLGSQNIELVKNNPNIVLKSYQSKDYTFLGFNMNIEPFSDVRVRQAMSLAVDRSELAKIVFNGDAVTSGPVPPAFGKWALDVNKNDFFHQDLDRAKELLEEAGYEDGFDVEITVPSSYPEVVSTAQVLIQQFGKIGIRATIRQLEIGQYVDAWKKTDHQVMAGKNGSGTDPDRALSFFFNTEGSANVWGFSDKAFDDLTNRAKVTTDTDERVALYLDAQKRLFELSPNLFFNAPMKYYFIRSNVEGFNPNVFNEEDLREVVIYE</sequence>
<dbReference type="eggNOG" id="COG0747">
    <property type="taxonomic scope" value="Bacteria"/>
</dbReference>
<dbReference type="RefSeq" id="WP_013253748.1">
    <property type="nucleotide sequence ID" value="NC_014364.1"/>
</dbReference>
<organism evidence="6 7">
    <name type="scientific">Sediminispirochaeta smaragdinae (strain DSM 11293 / JCM 15392 / SEBR 4228)</name>
    <name type="common">Spirochaeta smaragdinae</name>
    <dbReference type="NCBI Taxonomy" id="573413"/>
    <lineage>
        <taxon>Bacteria</taxon>
        <taxon>Pseudomonadati</taxon>
        <taxon>Spirochaetota</taxon>
        <taxon>Spirochaetia</taxon>
        <taxon>Spirochaetales</taxon>
        <taxon>Spirochaetaceae</taxon>
        <taxon>Sediminispirochaeta</taxon>
    </lineage>
</organism>
<evidence type="ECO:0000256" key="2">
    <source>
        <dbReference type="ARBA" id="ARBA00022448"/>
    </source>
</evidence>
<dbReference type="Gene3D" id="3.90.76.10">
    <property type="entry name" value="Dipeptide-binding Protein, Domain 1"/>
    <property type="match status" value="1"/>
</dbReference>
<dbReference type="PANTHER" id="PTHR30290:SF9">
    <property type="entry name" value="OLIGOPEPTIDE-BINDING PROTEIN APPA"/>
    <property type="match status" value="1"/>
</dbReference>
<dbReference type="InterPro" id="IPR039424">
    <property type="entry name" value="SBP_5"/>
</dbReference>
<dbReference type="SUPFAM" id="SSF53850">
    <property type="entry name" value="Periplasmic binding protein-like II"/>
    <property type="match status" value="1"/>
</dbReference>
<accession>E1R135</accession>
<name>E1R135_SEDSS</name>
<dbReference type="GO" id="GO:0015833">
    <property type="term" value="P:peptide transport"/>
    <property type="evidence" value="ECO:0007669"/>
    <property type="project" value="TreeGrafter"/>
</dbReference>
<feature type="domain" description="Solute-binding protein family 5" evidence="5">
    <location>
        <begin position="83"/>
        <end position="435"/>
    </location>
</feature>
<reference evidence="6 7" key="1">
    <citation type="journal article" date="2010" name="Stand. Genomic Sci.">
        <title>Complete genome sequence of Spirochaeta smaragdinae type strain (SEBR 4228).</title>
        <authorList>
            <person name="Mavromatis K."/>
            <person name="Yasawong M."/>
            <person name="Chertkov O."/>
            <person name="Lapidus A."/>
            <person name="Lucas S."/>
            <person name="Nolan M."/>
            <person name="Del Rio T.G."/>
            <person name="Tice H."/>
            <person name="Cheng J.F."/>
            <person name="Pitluck S."/>
            <person name="Liolios K."/>
            <person name="Ivanova N."/>
            <person name="Tapia R."/>
            <person name="Han C."/>
            <person name="Bruce D."/>
            <person name="Goodwin L."/>
            <person name="Pati A."/>
            <person name="Chen A."/>
            <person name="Palaniappan K."/>
            <person name="Land M."/>
            <person name="Hauser L."/>
            <person name="Chang Y.J."/>
            <person name="Jeffries C.D."/>
            <person name="Detter J.C."/>
            <person name="Rohde M."/>
            <person name="Brambilla E."/>
            <person name="Spring S."/>
            <person name="Goker M."/>
            <person name="Sikorski J."/>
            <person name="Woyke T."/>
            <person name="Bristow J."/>
            <person name="Eisen J.A."/>
            <person name="Markowitz V."/>
            <person name="Hugenholtz P."/>
            <person name="Klenk H.P."/>
            <person name="Kyrpides N.C."/>
        </authorList>
    </citation>
    <scope>NUCLEOTIDE SEQUENCE [LARGE SCALE GENOMIC DNA]</scope>
    <source>
        <strain evidence="7">DSM 11293 / JCM 15392 / SEBR 4228</strain>
    </source>
</reference>
<dbReference type="InterPro" id="IPR000914">
    <property type="entry name" value="SBP_5_dom"/>
</dbReference>
<dbReference type="KEGG" id="ssm:Spirs_1154"/>
<dbReference type="GO" id="GO:0043190">
    <property type="term" value="C:ATP-binding cassette (ABC) transporter complex"/>
    <property type="evidence" value="ECO:0007669"/>
    <property type="project" value="InterPro"/>
</dbReference>
<keyword evidence="3 4" id="KW-0732">Signal</keyword>
<evidence type="ECO:0000313" key="7">
    <source>
        <dbReference type="Proteomes" id="UP000002318"/>
    </source>
</evidence>
<feature type="signal peptide" evidence="4">
    <location>
        <begin position="1"/>
        <end position="25"/>
    </location>
</feature>
<dbReference type="EMBL" id="CP002116">
    <property type="protein sequence ID" value="ADK80284.1"/>
    <property type="molecule type" value="Genomic_DNA"/>
</dbReference>
<gene>
    <name evidence="6" type="ordered locus">Spirs_1154</name>
</gene>
<dbReference type="Gene3D" id="3.40.190.10">
    <property type="entry name" value="Periplasmic binding protein-like II"/>
    <property type="match status" value="1"/>
</dbReference>
<dbReference type="HOGENOM" id="CLU_017028_7_4_12"/>
<evidence type="ECO:0000313" key="6">
    <source>
        <dbReference type="EMBL" id="ADK80284.1"/>
    </source>
</evidence>
<keyword evidence="7" id="KW-1185">Reference proteome</keyword>
<dbReference type="Proteomes" id="UP000002318">
    <property type="component" value="Chromosome"/>
</dbReference>